<reference evidence="1 2" key="1">
    <citation type="submission" date="2020-05" db="EMBL/GenBank/DDBJ databases">
        <authorList>
            <person name="Campoy J."/>
            <person name="Schneeberger K."/>
            <person name="Spophaly S."/>
        </authorList>
    </citation>
    <scope>NUCLEOTIDE SEQUENCE [LARGE SCALE GENOMIC DNA]</scope>
    <source>
        <strain evidence="1">PruArmRojPasFocal</strain>
    </source>
</reference>
<sequence>MNYILLVYNKYNTVLAFSVCDDPDYFYDYVQGLLDGLEAGVDSRDIVNIQNVRITISIINDFPRNVPVIDLLRNLRMTAARAKSVYKSDNVKSYLSSVAECSNFQCCGIDTN</sequence>
<evidence type="ECO:0000313" key="2">
    <source>
        <dbReference type="Proteomes" id="UP000507222"/>
    </source>
</evidence>
<protein>
    <submittedName>
        <fullName evidence="1">Uncharacterized protein</fullName>
    </submittedName>
</protein>
<dbReference type="EMBL" id="CAEKDK010000008">
    <property type="protein sequence ID" value="CAB4291393.1"/>
    <property type="molecule type" value="Genomic_DNA"/>
</dbReference>
<proteinExistence type="predicted"/>
<dbReference type="AlphaFoldDB" id="A0A6J5VSN6"/>
<organism evidence="1 2">
    <name type="scientific">Prunus armeniaca</name>
    <name type="common">Apricot</name>
    <name type="synonym">Armeniaca vulgaris</name>
    <dbReference type="NCBI Taxonomy" id="36596"/>
    <lineage>
        <taxon>Eukaryota</taxon>
        <taxon>Viridiplantae</taxon>
        <taxon>Streptophyta</taxon>
        <taxon>Embryophyta</taxon>
        <taxon>Tracheophyta</taxon>
        <taxon>Spermatophyta</taxon>
        <taxon>Magnoliopsida</taxon>
        <taxon>eudicotyledons</taxon>
        <taxon>Gunneridae</taxon>
        <taxon>Pentapetalae</taxon>
        <taxon>rosids</taxon>
        <taxon>fabids</taxon>
        <taxon>Rosales</taxon>
        <taxon>Rosaceae</taxon>
        <taxon>Amygdaloideae</taxon>
        <taxon>Amygdaleae</taxon>
        <taxon>Prunus</taxon>
    </lineage>
</organism>
<evidence type="ECO:0000313" key="1">
    <source>
        <dbReference type="EMBL" id="CAB4291393.1"/>
    </source>
</evidence>
<accession>A0A6J5VSN6</accession>
<dbReference type="Proteomes" id="UP000507222">
    <property type="component" value="Unassembled WGS sequence"/>
</dbReference>
<name>A0A6J5VSN6_PRUAR</name>
<gene>
    <name evidence="1" type="ORF">CURHAP_LOCUS51699</name>
</gene>